<feature type="compositionally biased region" description="Basic and acidic residues" evidence="1">
    <location>
        <begin position="152"/>
        <end position="169"/>
    </location>
</feature>
<dbReference type="EMBL" id="BPLR01020088">
    <property type="protein sequence ID" value="GIX74675.1"/>
    <property type="molecule type" value="Genomic_DNA"/>
</dbReference>
<gene>
    <name evidence="2" type="ORF">CEXT_253511</name>
</gene>
<dbReference type="Proteomes" id="UP001054945">
    <property type="component" value="Unassembled WGS sequence"/>
</dbReference>
<accession>A0AAV4MS23</accession>
<proteinExistence type="predicted"/>
<name>A0AAV4MS23_CAEEX</name>
<evidence type="ECO:0000313" key="3">
    <source>
        <dbReference type="Proteomes" id="UP001054945"/>
    </source>
</evidence>
<protein>
    <submittedName>
        <fullName evidence="2">Uncharacterized protein</fullName>
    </submittedName>
</protein>
<reference evidence="2 3" key="1">
    <citation type="submission" date="2021-06" db="EMBL/GenBank/DDBJ databases">
        <title>Caerostris extrusa draft genome.</title>
        <authorList>
            <person name="Kono N."/>
            <person name="Arakawa K."/>
        </authorList>
    </citation>
    <scope>NUCLEOTIDE SEQUENCE [LARGE SCALE GENOMIC DNA]</scope>
</reference>
<dbReference type="AlphaFoldDB" id="A0AAV4MS23"/>
<evidence type="ECO:0000256" key="1">
    <source>
        <dbReference type="SAM" id="MobiDB-lite"/>
    </source>
</evidence>
<feature type="region of interest" description="Disordered" evidence="1">
    <location>
        <begin position="138"/>
        <end position="169"/>
    </location>
</feature>
<comment type="caution">
    <text evidence="2">The sequence shown here is derived from an EMBL/GenBank/DDBJ whole genome shotgun (WGS) entry which is preliminary data.</text>
</comment>
<organism evidence="2 3">
    <name type="scientific">Caerostris extrusa</name>
    <name type="common">Bark spider</name>
    <name type="synonym">Caerostris bankana</name>
    <dbReference type="NCBI Taxonomy" id="172846"/>
    <lineage>
        <taxon>Eukaryota</taxon>
        <taxon>Metazoa</taxon>
        <taxon>Ecdysozoa</taxon>
        <taxon>Arthropoda</taxon>
        <taxon>Chelicerata</taxon>
        <taxon>Arachnida</taxon>
        <taxon>Araneae</taxon>
        <taxon>Araneomorphae</taxon>
        <taxon>Entelegynae</taxon>
        <taxon>Araneoidea</taxon>
        <taxon>Araneidae</taxon>
        <taxon>Caerostris</taxon>
    </lineage>
</organism>
<evidence type="ECO:0000313" key="2">
    <source>
        <dbReference type="EMBL" id="GIX74675.1"/>
    </source>
</evidence>
<keyword evidence="3" id="KW-1185">Reference proteome</keyword>
<sequence length="169" mass="19574">MSQIQNDPADTPVSLTDQCVFGLASNKTSGQRNALGNQMSQHNNVQLQKLNILEYLKRMKCRPPFISRQKVFCYTYLNTQTALFWDWKKQQHRTSLCMGIFISVTYSSEGQTVCTFLTQLLQTRVVQPARYSEDKDYEFSHVNSTEESDIPSEIREDNQLHTTKIEQHS</sequence>